<dbReference type="PANTHER" id="PTHR38011">
    <property type="entry name" value="DIHYDROFOLATE REDUCTASE FAMILY PROTEIN (AFU_ORTHOLOGUE AFUA_8G06820)"/>
    <property type="match status" value="1"/>
</dbReference>
<comment type="caution">
    <text evidence="3">The sequence shown here is derived from an EMBL/GenBank/DDBJ whole genome shotgun (WGS) entry which is preliminary data.</text>
</comment>
<sequence>MRQLSVTNSVTLDGVMQAPGGPDEDRRGGFEHGGWAAPFSDAVMARKMGEGMAARSQLLFGRRTYESFASYWPHQTDNPFTEVLDNTQKYVASRTLTEPLPWKNSTLLRGDAADAVAQLKDTEGPDLVILGSGELITSLAQRQLIDTYILLIHPVVLGTGRRLFPDGAALARFTLAESVSTTTGVIMATYQLQ</sequence>
<dbReference type="Proteomes" id="UP001185927">
    <property type="component" value="Unassembled WGS sequence"/>
</dbReference>
<dbReference type="InterPro" id="IPR024072">
    <property type="entry name" value="DHFR-like_dom_sf"/>
</dbReference>
<gene>
    <name evidence="3" type="ORF">R3Q16_21100</name>
</gene>
<organism evidence="3 4">
    <name type="scientific">Rhodococcus globerulus</name>
    <dbReference type="NCBI Taxonomy" id="33008"/>
    <lineage>
        <taxon>Bacteria</taxon>
        <taxon>Bacillati</taxon>
        <taxon>Actinomycetota</taxon>
        <taxon>Actinomycetes</taxon>
        <taxon>Mycobacteriales</taxon>
        <taxon>Nocardiaceae</taxon>
        <taxon>Rhodococcus</taxon>
    </lineage>
</organism>
<proteinExistence type="predicted"/>
<feature type="domain" description="Bacterial bifunctional deaminase-reductase C-terminal" evidence="2">
    <location>
        <begin position="4"/>
        <end position="186"/>
    </location>
</feature>
<evidence type="ECO:0000313" key="3">
    <source>
        <dbReference type="EMBL" id="MDV6269119.1"/>
    </source>
</evidence>
<name>A0ABU4BY42_RHOGO</name>
<dbReference type="Pfam" id="PF01872">
    <property type="entry name" value="RibD_C"/>
    <property type="match status" value="1"/>
</dbReference>
<protein>
    <submittedName>
        <fullName evidence="3">Dihydrofolate reductase family protein</fullName>
    </submittedName>
</protein>
<dbReference type="PANTHER" id="PTHR38011:SF2">
    <property type="entry name" value="BIFUNCTIONAL DEAMINASE-REDUCTASE DOMAIN PROTEIN"/>
    <property type="match status" value="1"/>
</dbReference>
<dbReference type="SUPFAM" id="SSF53597">
    <property type="entry name" value="Dihydrofolate reductase-like"/>
    <property type="match status" value="1"/>
</dbReference>
<evidence type="ECO:0000259" key="2">
    <source>
        <dbReference type="Pfam" id="PF01872"/>
    </source>
</evidence>
<dbReference type="EMBL" id="JAWLKB010000009">
    <property type="protein sequence ID" value="MDV6269119.1"/>
    <property type="molecule type" value="Genomic_DNA"/>
</dbReference>
<dbReference type="InterPro" id="IPR002734">
    <property type="entry name" value="RibDG_C"/>
</dbReference>
<dbReference type="Gene3D" id="3.40.430.10">
    <property type="entry name" value="Dihydrofolate Reductase, subunit A"/>
    <property type="match status" value="1"/>
</dbReference>
<keyword evidence="4" id="KW-1185">Reference proteome</keyword>
<dbReference type="RefSeq" id="WP_092808650.1">
    <property type="nucleotide sequence ID" value="NZ_CEDU01000034.1"/>
</dbReference>
<evidence type="ECO:0000313" key="4">
    <source>
        <dbReference type="Proteomes" id="UP001185927"/>
    </source>
</evidence>
<evidence type="ECO:0000256" key="1">
    <source>
        <dbReference type="SAM" id="MobiDB-lite"/>
    </source>
</evidence>
<reference evidence="3 4" key="1">
    <citation type="submission" date="2023-10" db="EMBL/GenBank/DDBJ databases">
        <title>Development of a sustainable strategy for remediation of hydrocarbon-contaminated territories based on the waste exchange concept.</title>
        <authorList>
            <person name="Krivoruchko A."/>
        </authorList>
    </citation>
    <scope>NUCLEOTIDE SEQUENCE [LARGE SCALE GENOMIC DNA]</scope>
    <source>
        <strain evidence="3 4">IEGM 1203</strain>
    </source>
</reference>
<accession>A0ABU4BY42</accession>
<dbReference type="InterPro" id="IPR050765">
    <property type="entry name" value="Riboflavin_Biosynth_HTPR"/>
</dbReference>
<feature type="region of interest" description="Disordered" evidence="1">
    <location>
        <begin position="1"/>
        <end position="29"/>
    </location>
</feature>
<feature type="compositionally biased region" description="Polar residues" evidence="1">
    <location>
        <begin position="1"/>
        <end position="11"/>
    </location>
</feature>